<evidence type="ECO:0000313" key="4">
    <source>
        <dbReference type="Proteomes" id="UP000198282"/>
    </source>
</evidence>
<feature type="transmembrane region" description="Helical" evidence="2">
    <location>
        <begin position="43"/>
        <end position="63"/>
    </location>
</feature>
<dbReference type="SUPFAM" id="SSF69304">
    <property type="entry name" value="Tricorn protease N-terminal domain"/>
    <property type="match status" value="1"/>
</dbReference>
<evidence type="ECO:0000313" key="3">
    <source>
        <dbReference type="EMBL" id="SNT61005.1"/>
    </source>
</evidence>
<accession>A0A239P1P4</accession>
<protein>
    <submittedName>
        <fullName evidence="3">Uncharacterized protein</fullName>
    </submittedName>
</protein>
<evidence type="ECO:0000256" key="2">
    <source>
        <dbReference type="SAM" id="Phobius"/>
    </source>
</evidence>
<keyword evidence="2" id="KW-1133">Transmembrane helix</keyword>
<reference evidence="3 4" key="1">
    <citation type="submission" date="2017-06" db="EMBL/GenBank/DDBJ databases">
        <authorList>
            <person name="Kim H.J."/>
            <person name="Triplett B.A."/>
        </authorList>
    </citation>
    <scope>NUCLEOTIDE SEQUENCE [LARGE SCALE GENOMIC DNA]</scope>
    <source>
        <strain evidence="3 4">CGMCC 4.2132</strain>
    </source>
</reference>
<proteinExistence type="predicted"/>
<feature type="compositionally biased region" description="Polar residues" evidence="1">
    <location>
        <begin position="78"/>
        <end position="93"/>
    </location>
</feature>
<dbReference type="OrthoDB" id="3542794at2"/>
<dbReference type="Proteomes" id="UP000198282">
    <property type="component" value="Unassembled WGS sequence"/>
</dbReference>
<dbReference type="RefSeq" id="WP_089213040.1">
    <property type="nucleotide sequence ID" value="NZ_FZOD01000081.1"/>
</dbReference>
<keyword evidence="4" id="KW-1185">Reference proteome</keyword>
<keyword evidence="2" id="KW-0812">Transmembrane</keyword>
<sequence>MNDRDEAELIRMLARAAEAAPEPAGDLIGTIHRRRRQRTRRRVQSALAVAGVIAVIGGGTAVARGTFSNRGGEGQIVSKATSSTEGSPLFTPSPSGPPRRAVRPAAEVWPSAVFKIPAKAADGWKYRPVTGLSATELLLTAESSFEKAGRLEVYDTTAGKSTVLANMPVTDTKGYFVQGYEVGAEYIAWWGETPNNSDKWADFWVVPRSGGTPKRVGEVTGDLSRVTRIAVTSDSIVWSVTSGGIYRMPISGGAPERIEGTEGLHLLSWPLAVDFGEKEGGDAFKNQSRVVNLETRQVTEVNVPDGVENLRCGPVWCFGGWGDGALVQRLDGSDRKILQGMSAGPEAKDVGGRFGSLGSYGDGERNADGYAPVTVVYDPISDVMAGISKMDPSAGGGFGTGISSSPSSILYWDEGKKQVRECKTVDGRILPPASSGEPVPTGEGTVCSTNEVGGGKELTVVNLLAVPPTE</sequence>
<dbReference type="EMBL" id="FZOD01000081">
    <property type="protein sequence ID" value="SNT61005.1"/>
    <property type="molecule type" value="Genomic_DNA"/>
</dbReference>
<evidence type="ECO:0000256" key="1">
    <source>
        <dbReference type="SAM" id="MobiDB-lite"/>
    </source>
</evidence>
<keyword evidence="2" id="KW-0472">Membrane</keyword>
<organism evidence="3 4">
    <name type="scientific">Streptosporangium subroseum</name>
    <dbReference type="NCBI Taxonomy" id="106412"/>
    <lineage>
        <taxon>Bacteria</taxon>
        <taxon>Bacillati</taxon>
        <taxon>Actinomycetota</taxon>
        <taxon>Actinomycetes</taxon>
        <taxon>Streptosporangiales</taxon>
        <taxon>Streptosporangiaceae</taxon>
        <taxon>Streptosporangium</taxon>
    </lineage>
</organism>
<feature type="region of interest" description="Disordered" evidence="1">
    <location>
        <begin position="69"/>
        <end position="102"/>
    </location>
</feature>
<gene>
    <name evidence="3" type="ORF">SAMN05216276_108117</name>
</gene>
<name>A0A239P1P4_9ACTN</name>
<dbReference type="AlphaFoldDB" id="A0A239P1P4"/>